<reference evidence="3 4" key="1">
    <citation type="submission" date="2020-08" db="EMBL/GenBank/DDBJ databases">
        <title>Genomic Encyclopedia of Type Strains, Phase IV (KMG-IV): sequencing the most valuable type-strain genomes for metagenomic binning, comparative biology and taxonomic classification.</title>
        <authorList>
            <person name="Goeker M."/>
        </authorList>
    </citation>
    <scope>NUCLEOTIDE SEQUENCE [LARGE SCALE GENOMIC DNA]</scope>
    <source>
        <strain evidence="3 4">DSM 25701</strain>
    </source>
</reference>
<dbReference type="SUPFAM" id="SSF55120">
    <property type="entry name" value="Pseudouridine synthase"/>
    <property type="match status" value="1"/>
</dbReference>
<dbReference type="Proteomes" id="UP000536640">
    <property type="component" value="Unassembled WGS sequence"/>
</dbReference>
<evidence type="ECO:0000313" key="3">
    <source>
        <dbReference type="EMBL" id="MBB5188420.1"/>
    </source>
</evidence>
<sequence length="249" mass="27684">MTVTRTVSATLINMTVVDHQTKHYELVKDTADYIVIDKRPGVNLHRNNTKQSLVDILNADFPGESLHLVHRLDDATSGLLVLAKNPVAAAEFGALFANREVEKYYLAVADGKPGKKQGAVVGDIKKSRSGSYLLSRTRSNPSLTQFFSYSLGEGRRAYLLKPYTGKTHQLRVVMKSLGVPIFGDRRYGPTIQDSDRMYLHATALRFTFRGEEREYISLPKEGQLFADGGLAAALLDCQTPWALPWPSLN</sequence>
<dbReference type="Gene3D" id="3.30.2350.10">
    <property type="entry name" value="Pseudouridine synthase"/>
    <property type="match status" value="1"/>
</dbReference>
<dbReference type="GO" id="GO:0000455">
    <property type="term" value="P:enzyme-directed rRNA pseudouridine synthesis"/>
    <property type="evidence" value="ECO:0007669"/>
    <property type="project" value="TreeGrafter"/>
</dbReference>
<dbReference type="GO" id="GO:0160142">
    <property type="term" value="F:23S rRNA pseudouridine(746) synthase activity"/>
    <property type="evidence" value="ECO:0007669"/>
    <property type="project" value="UniProtKB-EC"/>
</dbReference>
<comment type="caution">
    <text evidence="3">The sequence shown here is derived from an EMBL/GenBank/DDBJ whole genome shotgun (WGS) entry which is preliminary data.</text>
</comment>
<dbReference type="PANTHER" id="PTHR21600:SF87">
    <property type="entry name" value="RNA PSEUDOURIDYLATE SYNTHASE DOMAIN-CONTAINING PROTEIN 1"/>
    <property type="match status" value="1"/>
</dbReference>
<dbReference type="CDD" id="cd02869">
    <property type="entry name" value="PseudoU_synth_RluA_like"/>
    <property type="match status" value="1"/>
</dbReference>
<dbReference type="RefSeq" id="WP_221301720.1">
    <property type="nucleotide sequence ID" value="NZ_JACHHW010000007.1"/>
</dbReference>
<dbReference type="EMBL" id="JACHHW010000007">
    <property type="protein sequence ID" value="MBB5188420.1"/>
    <property type="molecule type" value="Genomic_DNA"/>
</dbReference>
<dbReference type="InterPro" id="IPR050188">
    <property type="entry name" value="RluA_PseudoU_synthase"/>
</dbReference>
<organism evidence="3 4">
    <name type="scientific">Zhongshania antarctica</name>
    <dbReference type="NCBI Taxonomy" id="641702"/>
    <lineage>
        <taxon>Bacteria</taxon>
        <taxon>Pseudomonadati</taxon>
        <taxon>Pseudomonadota</taxon>
        <taxon>Gammaproteobacteria</taxon>
        <taxon>Cellvibrionales</taxon>
        <taxon>Spongiibacteraceae</taxon>
        <taxon>Zhongshania</taxon>
    </lineage>
</organism>
<feature type="domain" description="Pseudouridine synthase RsuA/RluA-like" evidence="2">
    <location>
        <begin position="32"/>
        <end position="175"/>
    </location>
</feature>
<name>A0A840R7R6_9GAMM</name>
<evidence type="ECO:0000256" key="1">
    <source>
        <dbReference type="ARBA" id="ARBA00010876"/>
    </source>
</evidence>
<dbReference type="PANTHER" id="PTHR21600">
    <property type="entry name" value="MITOCHONDRIAL RNA PSEUDOURIDINE SYNTHASE"/>
    <property type="match status" value="1"/>
</dbReference>
<dbReference type="NCBIfam" id="TIGR01621">
    <property type="entry name" value="RluA-like"/>
    <property type="match status" value="1"/>
</dbReference>
<dbReference type="EC" id="5.4.99.29" evidence="3"/>
<dbReference type="EC" id="5.4.99.28" evidence="3"/>
<dbReference type="Pfam" id="PF00849">
    <property type="entry name" value="PseudoU_synth_2"/>
    <property type="match status" value="1"/>
</dbReference>
<dbReference type="GO" id="GO:0003723">
    <property type="term" value="F:RNA binding"/>
    <property type="evidence" value="ECO:0007669"/>
    <property type="project" value="InterPro"/>
</dbReference>
<comment type="similarity">
    <text evidence="1">Belongs to the pseudouridine synthase RluA family.</text>
</comment>
<dbReference type="GO" id="GO:0160151">
    <property type="term" value="F:tRNA pseudouridine(32) synthase activity"/>
    <property type="evidence" value="ECO:0007669"/>
    <property type="project" value="UniProtKB-EC"/>
</dbReference>
<dbReference type="PROSITE" id="PS01129">
    <property type="entry name" value="PSI_RLU"/>
    <property type="match status" value="1"/>
</dbReference>
<dbReference type="InterPro" id="IPR020103">
    <property type="entry name" value="PsdUridine_synth_cat_dom_sf"/>
</dbReference>
<keyword evidence="3" id="KW-0413">Isomerase</keyword>
<dbReference type="InterPro" id="IPR006145">
    <property type="entry name" value="PsdUridine_synth_RsuA/RluA"/>
</dbReference>
<dbReference type="InterPro" id="IPR006508">
    <property type="entry name" value="PsdUridine_synth_RluA-like"/>
</dbReference>
<dbReference type="InterPro" id="IPR006224">
    <property type="entry name" value="PsdUridine_synth_RluA-like_CS"/>
</dbReference>
<evidence type="ECO:0000259" key="2">
    <source>
        <dbReference type="Pfam" id="PF00849"/>
    </source>
</evidence>
<gene>
    <name evidence="3" type="ORF">HNQ57_002702</name>
</gene>
<accession>A0A840R7R6</accession>
<dbReference type="AlphaFoldDB" id="A0A840R7R6"/>
<evidence type="ECO:0000313" key="4">
    <source>
        <dbReference type="Proteomes" id="UP000536640"/>
    </source>
</evidence>
<keyword evidence="4" id="KW-1185">Reference proteome</keyword>
<proteinExistence type="inferred from homology"/>
<protein>
    <submittedName>
        <fullName evidence="3">tRNA pseudouridine32 synthase/23S rRNA pseudouridine746 synthase</fullName>
        <ecNumber evidence="3">5.4.99.28</ecNumber>
        <ecNumber evidence="3">5.4.99.29</ecNumber>
    </submittedName>
</protein>